<evidence type="ECO:0000313" key="8">
    <source>
        <dbReference type="Proteomes" id="UP001066327"/>
    </source>
</evidence>
<gene>
    <name evidence="6" type="ORF">O4328_41260</name>
    <name evidence="7" type="ORF">Q5707_21405</name>
</gene>
<sequence>MPVPDAESSPVDDDLVVRLPRQQRSREAWARILDAGVAVIEDGGYDAFTIAAVCERADVAPRALYERVNSKDGLFLAVYEHKMNQVTHDQDALFDDSRWTQSNPEELIRGAVRAMVELFAPHTAFLRSVILISGVHPEVYRRGSMYARSLGDRFTAVVMRAAANIDHADRETAVRTSFNTAFSALVLRVSYGPGFAAPAVDDDTFITHLTDMIGSYLLRSTRGPICLPVDRTNV</sequence>
<dbReference type="AlphaFoldDB" id="A0AAX3Y736"/>
<dbReference type="Proteomes" id="UP001231166">
    <property type="component" value="Chromosome"/>
</dbReference>
<reference evidence="7" key="2">
    <citation type="submission" date="2023-07" db="EMBL/GenBank/DDBJ databases">
        <title>Genomic analysis of Rhodococcus opacus VOC-14 with glycol ethers degradation activity.</title>
        <authorList>
            <person name="Narkevich D.A."/>
            <person name="Hlushen A.M."/>
            <person name="Akhremchuk A.E."/>
            <person name="Sikolenko M.A."/>
            <person name="Valentovich L.N."/>
        </authorList>
    </citation>
    <scope>NUCLEOTIDE SEQUENCE</scope>
    <source>
        <strain evidence="7">VOC-14</strain>
    </source>
</reference>
<dbReference type="PANTHER" id="PTHR30055:SF234">
    <property type="entry name" value="HTH-TYPE TRANSCRIPTIONAL REGULATOR BETI"/>
    <property type="match status" value="1"/>
</dbReference>
<dbReference type="InterPro" id="IPR009057">
    <property type="entry name" value="Homeodomain-like_sf"/>
</dbReference>
<dbReference type="PROSITE" id="PS50977">
    <property type="entry name" value="HTH_TETR_2"/>
    <property type="match status" value="1"/>
</dbReference>
<dbReference type="EMBL" id="CP130953">
    <property type="protein sequence ID" value="WLF44515.1"/>
    <property type="molecule type" value="Genomic_DNA"/>
</dbReference>
<keyword evidence="2 4" id="KW-0238">DNA-binding</keyword>
<dbReference type="InterPro" id="IPR050109">
    <property type="entry name" value="HTH-type_TetR-like_transc_reg"/>
</dbReference>
<dbReference type="Proteomes" id="UP001066327">
    <property type="component" value="Unassembled WGS sequence"/>
</dbReference>
<dbReference type="PANTHER" id="PTHR30055">
    <property type="entry name" value="HTH-TYPE TRANSCRIPTIONAL REGULATOR RUTR"/>
    <property type="match status" value="1"/>
</dbReference>
<evidence type="ECO:0000256" key="3">
    <source>
        <dbReference type="ARBA" id="ARBA00023163"/>
    </source>
</evidence>
<evidence type="ECO:0000259" key="5">
    <source>
        <dbReference type="PROSITE" id="PS50977"/>
    </source>
</evidence>
<dbReference type="Pfam" id="PF00440">
    <property type="entry name" value="TetR_N"/>
    <property type="match status" value="1"/>
</dbReference>
<reference evidence="6" key="1">
    <citation type="submission" date="2022-12" db="EMBL/GenBank/DDBJ databases">
        <authorList>
            <person name="Krivoruchko A.V."/>
            <person name="Elkin A."/>
        </authorList>
    </citation>
    <scope>NUCLEOTIDE SEQUENCE</scope>
    <source>
        <strain evidence="6">IEGM 249</strain>
    </source>
</reference>
<protein>
    <submittedName>
        <fullName evidence="7">TetR/AcrR family transcriptional regulator</fullName>
    </submittedName>
</protein>
<dbReference type="GO" id="GO:0000976">
    <property type="term" value="F:transcription cis-regulatory region binding"/>
    <property type="evidence" value="ECO:0007669"/>
    <property type="project" value="TreeGrafter"/>
</dbReference>
<dbReference type="PROSITE" id="PS01081">
    <property type="entry name" value="HTH_TETR_1"/>
    <property type="match status" value="1"/>
</dbReference>
<dbReference type="RefSeq" id="WP_269592741.1">
    <property type="nucleotide sequence ID" value="NZ_CP130953.1"/>
</dbReference>
<dbReference type="InterPro" id="IPR023772">
    <property type="entry name" value="DNA-bd_HTH_TetR-type_CS"/>
</dbReference>
<proteinExistence type="predicted"/>
<dbReference type="InterPro" id="IPR001647">
    <property type="entry name" value="HTH_TetR"/>
</dbReference>
<evidence type="ECO:0000256" key="1">
    <source>
        <dbReference type="ARBA" id="ARBA00023015"/>
    </source>
</evidence>
<evidence type="ECO:0000313" key="9">
    <source>
        <dbReference type="Proteomes" id="UP001231166"/>
    </source>
</evidence>
<evidence type="ECO:0000256" key="4">
    <source>
        <dbReference type="PROSITE-ProRule" id="PRU00335"/>
    </source>
</evidence>
<dbReference type="Gene3D" id="1.10.10.60">
    <property type="entry name" value="Homeodomain-like"/>
    <property type="match status" value="1"/>
</dbReference>
<name>A0AAX3Y736_RHOOP</name>
<organism evidence="7 9">
    <name type="scientific">Rhodococcus opacus</name>
    <name type="common">Nocardia opaca</name>
    <dbReference type="NCBI Taxonomy" id="37919"/>
    <lineage>
        <taxon>Bacteria</taxon>
        <taxon>Bacillati</taxon>
        <taxon>Actinomycetota</taxon>
        <taxon>Actinomycetes</taxon>
        <taxon>Mycobacteriales</taxon>
        <taxon>Nocardiaceae</taxon>
        <taxon>Rhodococcus</taxon>
    </lineage>
</organism>
<accession>A0AAX3Y736</accession>
<evidence type="ECO:0000313" key="6">
    <source>
        <dbReference type="EMBL" id="MCZ4589990.1"/>
    </source>
</evidence>
<evidence type="ECO:0000256" key="2">
    <source>
        <dbReference type="ARBA" id="ARBA00023125"/>
    </source>
</evidence>
<keyword evidence="8" id="KW-1185">Reference proteome</keyword>
<dbReference type="EMBL" id="JAPWIS010000039">
    <property type="protein sequence ID" value="MCZ4589990.1"/>
    <property type="molecule type" value="Genomic_DNA"/>
</dbReference>
<feature type="domain" description="HTH tetR-type" evidence="5">
    <location>
        <begin position="26"/>
        <end position="86"/>
    </location>
</feature>
<dbReference type="Gene3D" id="1.10.357.10">
    <property type="entry name" value="Tetracycline Repressor, domain 2"/>
    <property type="match status" value="1"/>
</dbReference>
<keyword evidence="3" id="KW-0804">Transcription</keyword>
<dbReference type="SUPFAM" id="SSF46689">
    <property type="entry name" value="Homeodomain-like"/>
    <property type="match status" value="1"/>
</dbReference>
<keyword evidence="1" id="KW-0805">Transcription regulation</keyword>
<dbReference type="GO" id="GO:0003700">
    <property type="term" value="F:DNA-binding transcription factor activity"/>
    <property type="evidence" value="ECO:0007669"/>
    <property type="project" value="TreeGrafter"/>
</dbReference>
<evidence type="ECO:0000313" key="7">
    <source>
        <dbReference type="EMBL" id="WLF44515.1"/>
    </source>
</evidence>
<feature type="DNA-binding region" description="H-T-H motif" evidence="4">
    <location>
        <begin position="49"/>
        <end position="68"/>
    </location>
</feature>